<evidence type="ECO:0000313" key="7">
    <source>
        <dbReference type="EMBL" id="KEZ40226.1"/>
    </source>
</evidence>
<dbReference type="Gene3D" id="3.20.10.10">
    <property type="entry name" value="D-amino Acid Aminotransferase, subunit A, domain 2"/>
    <property type="match status" value="1"/>
</dbReference>
<dbReference type="PIRSF" id="PIRSF006468">
    <property type="entry name" value="BCAT1"/>
    <property type="match status" value="1"/>
</dbReference>
<comment type="caution">
    <text evidence="7">The sequence shown here is derived from an EMBL/GenBank/DDBJ whole genome shotgun (WGS) entry which is preliminary data.</text>
</comment>
<dbReference type="OMA" id="VRTDYMF"/>
<proteinExistence type="inferred from homology"/>
<evidence type="ECO:0008006" key="9">
    <source>
        <dbReference type="Google" id="ProtNLM"/>
    </source>
</evidence>
<dbReference type="EMBL" id="JOWA01000132">
    <property type="protein sequence ID" value="KEZ40226.1"/>
    <property type="molecule type" value="Genomic_DNA"/>
</dbReference>
<dbReference type="GO" id="GO:0009081">
    <property type="term" value="P:branched-chain amino acid metabolic process"/>
    <property type="evidence" value="ECO:0007669"/>
    <property type="project" value="InterPro"/>
</dbReference>
<name>A0A084FYR4_PSEDA</name>
<keyword evidence="8" id="KW-1185">Reference proteome</keyword>
<dbReference type="OrthoDB" id="409992at2759"/>
<dbReference type="PANTHER" id="PTHR42825">
    <property type="entry name" value="AMINO ACID AMINOTRANSFERASE"/>
    <property type="match status" value="1"/>
</dbReference>
<dbReference type="PANTHER" id="PTHR42825:SF2">
    <property type="entry name" value="BRANCHED-CHAIN-AMINO-ACID AMINOTRANSFERASE 3, CHLOROPLASTIC-RELATED"/>
    <property type="match status" value="1"/>
</dbReference>
<evidence type="ECO:0000313" key="8">
    <source>
        <dbReference type="Proteomes" id="UP000028545"/>
    </source>
</evidence>
<keyword evidence="4" id="KW-0808">Transferase</keyword>
<dbReference type="SUPFAM" id="SSF56752">
    <property type="entry name" value="D-aminoacid aminotransferase-like PLP-dependent enzymes"/>
    <property type="match status" value="1"/>
</dbReference>
<evidence type="ECO:0000256" key="3">
    <source>
        <dbReference type="ARBA" id="ARBA00022576"/>
    </source>
</evidence>
<dbReference type="GeneID" id="27728359"/>
<evidence type="ECO:0000256" key="4">
    <source>
        <dbReference type="ARBA" id="ARBA00022679"/>
    </source>
</evidence>
<evidence type="ECO:0000256" key="2">
    <source>
        <dbReference type="ARBA" id="ARBA00009320"/>
    </source>
</evidence>
<keyword evidence="3" id="KW-0032">Aminotransferase</keyword>
<evidence type="ECO:0000256" key="6">
    <source>
        <dbReference type="PIRSR" id="PIRSR006468-1"/>
    </source>
</evidence>
<dbReference type="InterPro" id="IPR036038">
    <property type="entry name" value="Aminotransferase-like"/>
</dbReference>
<dbReference type="GO" id="GO:0004084">
    <property type="term" value="F:branched-chain-amino-acid transaminase activity"/>
    <property type="evidence" value="ECO:0007669"/>
    <property type="project" value="InterPro"/>
</dbReference>
<evidence type="ECO:0000256" key="1">
    <source>
        <dbReference type="ARBA" id="ARBA00001933"/>
    </source>
</evidence>
<gene>
    <name evidence="7" type="ORF">SAPIO_CDS9287</name>
</gene>
<reference evidence="7 8" key="1">
    <citation type="journal article" date="2014" name="Genome Announc.">
        <title>Draft genome sequence of the pathogenic fungus Scedosporium apiospermum.</title>
        <authorList>
            <person name="Vandeputte P."/>
            <person name="Ghamrawi S."/>
            <person name="Rechenmann M."/>
            <person name="Iltis A."/>
            <person name="Giraud S."/>
            <person name="Fleury M."/>
            <person name="Thornton C."/>
            <person name="Delhaes L."/>
            <person name="Meyer W."/>
            <person name="Papon N."/>
            <person name="Bouchara J.P."/>
        </authorList>
    </citation>
    <scope>NUCLEOTIDE SEQUENCE [LARGE SCALE GENOMIC DNA]</scope>
    <source>
        <strain evidence="7 8">IHEM 14462</strain>
    </source>
</reference>
<dbReference type="InterPro" id="IPR043132">
    <property type="entry name" value="BCAT-like_C"/>
</dbReference>
<protein>
    <recommendedName>
        <fullName evidence="9">Branched-chain-amino-acid transaminase</fullName>
    </recommendedName>
</protein>
<dbReference type="AlphaFoldDB" id="A0A084FYR4"/>
<comment type="cofactor">
    <cofactor evidence="1">
        <name>pyridoxal 5'-phosphate</name>
        <dbReference type="ChEBI" id="CHEBI:597326"/>
    </cofactor>
</comment>
<dbReference type="Proteomes" id="UP000028545">
    <property type="component" value="Unassembled WGS sequence"/>
</dbReference>
<dbReference type="InterPro" id="IPR005786">
    <property type="entry name" value="B_amino_transII"/>
</dbReference>
<evidence type="ECO:0000256" key="5">
    <source>
        <dbReference type="ARBA" id="ARBA00022898"/>
    </source>
</evidence>
<dbReference type="InterPro" id="IPR043131">
    <property type="entry name" value="BCAT-like_N"/>
</dbReference>
<comment type="similarity">
    <text evidence="2">Belongs to the class-IV pyridoxal-phosphate-dependent aminotransferase family.</text>
</comment>
<sequence>MVPPSPQKSIDWANLSPKQYLPLNGHIEARFRASTGQWTAPTLVAGTEISVSGLSPGLNYGQQCYEGLKAFRTIDGRINVFRPQFHASRIRRSAGSVCLPPPPEDLFLECIRRAVAENAEYVPPSESDAFLYIRPVLFGASTGLWGPCDEIILAVFVHPAKPQHGADAVAGVVCDEFDRCAPRGTGSFKVGGNYAPVWRHVAKAASLGYGIMLHLDSATHSFVEEFSTSGFLGHRIGEDGQHILVIPATENAIQSTTSDSLVKIAEQAGWTIEKTRLPFSSIRDLDEVISCGTAAAATPIKCLERPSTGEKYEFGPSYENWKLMQLANTLTSIQRGRAEDREGWCWEITGFPSQTEAGDENAQLTSTSWSGLKWDLISPIKMLLPVAGLLGLHQGISADLRRFWK</sequence>
<dbReference type="VEuPathDB" id="FungiDB:SAPIO_CDS9287"/>
<keyword evidence="5" id="KW-0663">Pyridoxal phosphate</keyword>
<dbReference type="RefSeq" id="XP_016640025.1">
    <property type="nucleotide sequence ID" value="XM_016790722.1"/>
</dbReference>
<dbReference type="Gene3D" id="3.30.470.10">
    <property type="match status" value="1"/>
</dbReference>
<dbReference type="InterPro" id="IPR001544">
    <property type="entry name" value="Aminotrans_IV"/>
</dbReference>
<dbReference type="KEGG" id="sapo:SAPIO_CDS9287"/>
<feature type="modified residue" description="N6-(pyridoxal phosphate)lysine" evidence="6">
    <location>
        <position position="189"/>
    </location>
</feature>
<accession>A0A084FYR4</accession>
<dbReference type="HOGENOM" id="CLU_031922_1_0_1"/>
<dbReference type="Pfam" id="PF01063">
    <property type="entry name" value="Aminotran_4"/>
    <property type="match status" value="1"/>
</dbReference>
<organism evidence="7 8">
    <name type="scientific">Pseudallescheria apiosperma</name>
    <name type="common">Scedosporium apiospermum</name>
    <dbReference type="NCBI Taxonomy" id="563466"/>
    <lineage>
        <taxon>Eukaryota</taxon>
        <taxon>Fungi</taxon>
        <taxon>Dikarya</taxon>
        <taxon>Ascomycota</taxon>
        <taxon>Pezizomycotina</taxon>
        <taxon>Sordariomycetes</taxon>
        <taxon>Hypocreomycetidae</taxon>
        <taxon>Microascales</taxon>
        <taxon>Microascaceae</taxon>
        <taxon>Scedosporium</taxon>
    </lineage>
</organism>